<proteinExistence type="predicted"/>
<name>A0ABV2LWR3_9FLAO</name>
<feature type="transmembrane region" description="Helical" evidence="1">
    <location>
        <begin position="88"/>
        <end position="115"/>
    </location>
</feature>
<dbReference type="EMBL" id="JBEPMO010000015">
    <property type="protein sequence ID" value="MET3732579.1"/>
    <property type="molecule type" value="Genomic_DNA"/>
</dbReference>
<evidence type="ECO:0000256" key="1">
    <source>
        <dbReference type="SAM" id="Phobius"/>
    </source>
</evidence>
<organism evidence="2 3">
    <name type="scientific">Moheibacter stercoris</name>
    <dbReference type="NCBI Taxonomy" id="1628251"/>
    <lineage>
        <taxon>Bacteria</taxon>
        <taxon>Pseudomonadati</taxon>
        <taxon>Bacteroidota</taxon>
        <taxon>Flavobacteriia</taxon>
        <taxon>Flavobacteriales</taxon>
        <taxon>Weeksellaceae</taxon>
        <taxon>Moheibacter</taxon>
    </lineage>
</organism>
<accession>A0ABV2LWR3</accession>
<sequence>MILKRIHNNPVFANAKIVKYEIVEYGYKEPKLSFFTKDGIEICEKPAFYFATDLSKIRTYRNKINQTVEVTYNQNNPREFIISSENKLNYLVLSFLCMIALIFICVSISSLLGIIEVNY</sequence>
<evidence type="ECO:0008006" key="4">
    <source>
        <dbReference type="Google" id="ProtNLM"/>
    </source>
</evidence>
<keyword evidence="1" id="KW-1133">Transmembrane helix</keyword>
<dbReference type="Proteomes" id="UP001549146">
    <property type="component" value="Unassembled WGS sequence"/>
</dbReference>
<keyword evidence="3" id="KW-1185">Reference proteome</keyword>
<dbReference type="RefSeq" id="WP_354509937.1">
    <property type="nucleotide sequence ID" value="NZ_JBEPMO010000015.1"/>
</dbReference>
<comment type="caution">
    <text evidence="2">The sequence shown here is derived from an EMBL/GenBank/DDBJ whole genome shotgun (WGS) entry which is preliminary data.</text>
</comment>
<keyword evidence="1" id="KW-0812">Transmembrane</keyword>
<gene>
    <name evidence="2" type="ORF">ABID46_002169</name>
</gene>
<evidence type="ECO:0000313" key="3">
    <source>
        <dbReference type="Proteomes" id="UP001549146"/>
    </source>
</evidence>
<keyword evidence="1" id="KW-0472">Membrane</keyword>
<reference evidence="2 3" key="1">
    <citation type="submission" date="2024-06" db="EMBL/GenBank/DDBJ databases">
        <title>Genomic Encyclopedia of Type Strains, Phase IV (KMG-IV): sequencing the most valuable type-strain genomes for metagenomic binning, comparative biology and taxonomic classification.</title>
        <authorList>
            <person name="Goeker M."/>
        </authorList>
    </citation>
    <scope>NUCLEOTIDE SEQUENCE [LARGE SCALE GENOMIC DNA]</scope>
    <source>
        <strain evidence="2 3">DSM 29388</strain>
    </source>
</reference>
<evidence type="ECO:0000313" key="2">
    <source>
        <dbReference type="EMBL" id="MET3732579.1"/>
    </source>
</evidence>
<protein>
    <recommendedName>
        <fullName evidence="4">DUF3592 domain-containing protein</fullName>
    </recommendedName>
</protein>